<proteinExistence type="predicted"/>
<evidence type="ECO:0000313" key="2">
    <source>
        <dbReference type="EMBL" id="GAA0912696.1"/>
    </source>
</evidence>
<name>A0ABN1NNC3_9ACTN</name>
<evidence type="ECO:0000313" key="3">
    <source>
        <dbReference type="Proteomes" id="UP001501005"/>
    </source>
</evidence>
<accession>A0ABN1NNC3</accession>
<organism evidence="2 3">
    <name type="scientific">Streptomyces thermoalcalitolerans</name>
    <dbReference type="NCBI Taxonomy" id="65605"/>
    <lineage>
        <taxon>Bacteria</taxon>
        <taxon>Bacillati</taxon>
        <taxon>Actinomycetota</taxon>
        <taxon>Actinomycetes</taxon>
        <taxon>Kitasatosporales</taxon>
        <taxon>Streptomycetaceae</taxon>
        <taxon>Streptomyces</taxon>
    </lineage>
</organism>
<comment type="caution">
    <text evidence="2">The sequence shown here is derived from an EMBL/GenBank/DDBJ whole genome shotgun (WGS) entry which is preliminary data.</text>
</comment>
<dbReference type="EMBL" id="BAAAHG010000016">
    <property type="protein sequence ID" value="GAA0912696.1"/>
    <property type="molecule type" value="Genomic_DNA"/>
</dbReference>
<sequence length="83" mass="8580">MGGSGQQQPGPRAPQGGHDGQQYTHARTLVPAHPAGHEPVDPMRVLLPHGYGRLTGHTARWDTVRQKGDGPAWDGAGVTGGAG</sequence>
<evidence type="ECO:0000256" key="1">
    <source>
        <dbReference type="SAM" id="MobiDB-lite"/>
    </source>
</evidence>
<feature type="region of interest" description="Disordered" evidence="1">
    <location>
        <begin position="64"/>
        <end position="83"/>
    </location>
</feature>
<reference evidence="2 3" key="1">
    <citation type="journal article" date="2019" name="Int. J. Syst. Evol. Microbiol.">
        <title>The Global Catalogue of Microorganisms (GCM) 10K type strain sequencing project: providing services to taxonomists for standard genome sequencing and annotation.</title>
        <authorList>
            <consortium name="The Broad Institute Genomics Platform"/>
            <consortium name="The Broad Institute Genome Sequencing Center for Infectious Disease"/>
            <person name="Wu L."/>
            <person name="Ma J."/>
        </authorList>
    </citation>
    <scope>NUCLEOTIDE SEQUENCE [LARGE SCALE GENOMIC DNA]</scope>
    <source>
        <strain evidence="2 3">JCM 10673</strain>
    </source>
</reference>
<gene>
    <name evidence="2" type="ORF">GCM10009549_25180</name>
</gene>
<keyword evidence="3" id="KW-1185">Reference proteome</keyword>
<dbReference type="Proteomes" id="UP001501005">
    <property type="component" value="Unassembled WGS sequence"/>
</dbReference>
<protein>
    <submittedName>
        <fullName evidence="2">Uncharacterized protein</fullName>
    </submittedName>
</protein>
<feature type="compositionally biased region" description="Low complexity" evidence="1">
    <location>
        <begin position="1"/>
        <end position="16"/>
    </location>
</feature>
<feature type="region of interest" description="Disordered" evidence="1">
    <location>
        <begin position="1"/>
        <end position="43"/>
    </location>
</feature>